<accession>A0AAV7DZR3</accession>
<keyword evidence="3" id="KW-1185">Reference proteome</keyword>
<feature type="compositionally biased region" description="Basic and acidic residues" evidence="1">
    <location>
        <begin position="91"/>
        <end position="119"/>
    </location>
</feature>
<feature type="compositionally biased region" description="Basic and acidic residues" evidence="1">
    <location>
        <begin position="126"/>
        <end position="152"/>
    </location>
</feature>
<organism evidence="2 3">
    <name type="scientific">Aristolochia fimbriata</name>
    <name type="common">White veined hardy Dutchman's pipe vine</name>
    <dbReference type="NCBI Taxonomy" id="158543"/>
    <lineage>
        <taxon>Eukaryota</taxon>
        <taxon>Viridiplantae</taxon>
        <taxon>Streptophyta</taxon>
        <taxon>Embryophyta</taxon>
        <taxon>Tracheophyta</taxon>
        <taxon>Spermatophyta</taxon>
        <taxon>Magnoliopsida</taxon>
        <taxon>Magnoliidae</taxon>
        <taxon>Piperales</taxon>
        <taxon>Aristolochiaceae</taxon>
        <taxon>Aristolochia</taxon>
    </lineage>
</organism>
<feature type="region of interest" description="Disordered" evidence="1">
    <location>
        <begin position="1"/>
        <end position="374"/>
    </location>
</feature>
<dbReference type="AlphaFoldDB" id="A0AAV7DZR3"/>
<dbReference type="EMBL" id="JAINDJ010000008">
    <property type="protein sequence ID" value="KAG9440577.1"/>
    <property type="molecule type" value="Genomic_DNA"/>
</dbReference>
<comment type="caution">
    <text evidence="2">The sequence shown here is derived from an EMBL/GenBank/DDBJ whole genome shotgun (WGS) entry which is preliminary data.</text>
</comment>
<feature type="compositionally biased region" description="Basic residues" evidence="1">
    <location>
        <begin position="197"/>
        <end position="207"/>
    </location>
</feature>
<feature type="compositionally biased region" description="Polar residues" evidence="1">
    <location>
        <begin position="276"/>
        <end position="309"/>
    </location>
</feature>
<feature type="compositionally biased region" description="Basic and acidic residues" evidence="1">
    <location>
        <begin position="71"/>
        <end position="83"/>
    </location>
</feature>
<dbReference type="Proteomes" id="UP000825729">
    <property type="component" value="Unassembled WGS sequence"/>
</dbReference>
<sequence>MFCSFVGKGQGRRYAGQGIKDSWHRNDPPAGEVVKGRLRRRSPSPATDEEMEEENRNFPLFPANYVTLLQLKERRMKEKQEREEREEEEEREKRREREEEEMRLRKEREEEEMRLRKEREEEEEEARERLKKEQEEKEKKMKESIKSSKDGNFDSQSRSRRGRRIGGGWEKREVDTSQERREVPNVDRERVGERDPKRKRNKQTNRRKIAEDKAAAGASDSSATTESKLEADRRSNVASPAVAPSLGADKAVKSEASIGRKRGIARKLRDLKINETGESNGVVSETGSSTAVVSESGTSPEAGNPQNIANAEVGGSKRAAMAGRKEFRSRSVAGKRGERGKRGPDRGGFRNRPPLDEKSGIWIRKEDFSGGGIS</sequence>
<feature type="compositionally biased region" description="Low complexity" evidence="1">
    <location>
        <begin position="215"/>
        <end position="226"/>
    </location>
</feature>
<protein>
    <submittedName>
        <fullName evidence="2">Uncharacterized protein</fullName>
    </submittedName>
</protein>
<gene>
    <name evidence="2" type="ORF">H6P81_020742</name>
</gene>
<name>A0AAV7DZR3_ARIFI</name>
<proteinExistence type="predicted"/>
<evidence type="ECO:0000313" key="3">
    <source>
        <dbReference type="Proteomes" id="UP000825729"/>
    </source>
</evidence>
<evidence type="ECO:0000313" key="2">
    <source>
        <dbReference type="EMBL" id="KAG9440577.1"/>
    </source>
</evidence>
<feature type="compositionally biased region" description="Basic and acidic residues" evidence="1">
    <location>
        <begin position="169"/>
        <end position="196"/>
    </location>
</feature>
<reference evidence="2 3" key="1">
    <citation type="submission" date="2021-07" db="EMBL/GenBank/DDBJ databases">
        <title>The Aristolochia fimbriata genome: insights into angiosperm evolution, floral development and chemical biosynthesis.</title>
        <authorList>
            <person name="Jiao Y."/>
        </authorList>
    </citation>
    <scope>NUCLEOTIDE SEQUENCE [LARGE SCALE GENOMIC DNA]</scope>
    <source>
        <strain evidence="2">IBCAS-2021</strain>
        <tissue evidence="2">Leaf</tissue>
    </source>
</reference>
<evidence type="ECO:0000256" key="1">
    <source>
        <dbReference type="SAM" id="MobiDB-lite"/>
    </source>
</evidence>
<feature type="compositionally biased region" description="Basic and acidic residues" evidence="1">
    <location>
        <begin position="323"/>
        <end position="368"/>
    </location>
</feature>